<feature type="compositionally biased region" description="Low complexity" evidence="6">
    <location>
        <begin position="1242"/>
        <end position="1264"/>
    </location>
</feature>
<dbReference type="PROSITE" id="PS50011">
    <property type="entry name" value="PROTEIN_KINASE_DOM"/>
    <property type="match status" value="1"/>
</dbReference>
<dbReference type="CDD" id="cd06627">
    <property type="entry name" value="STKc_Cdc7_like"/>
    <property type="match status" value="1"/>
</dbReference>
<reference evidence="8 9" key="1">
    <citation type="submission" date="2019-03" db="EMBL/GenBank/DDBJ databases">
        <title>Rhodosporidium diobovatum UCD-FST 08-225 genome sequencing, assembly, and annotation.</title>
        <authorList>
            <person name="Fakankun I.U."/>
            <person name="Fristensky B."/>
            <person name="Levin D.B."/>
        </authorList>
    </citation>
    <scope>NUCLEOTIDE SEQUENCE [LARGE SCALE GENOMIC DNA]</scope>
    <source>
        <strain evidence="8 9">UCD-FST 08-225</strain>
    </source>
</reference>
<feature type="region of interest" description="Disordered" evidence="6">
    <location>
        <begin position="1224"/>
        <end position="1302"/>
    </location>
</feature>
<dbReference type="EMBL" id="SOZI01000017">
    <property type="protein sequence ID" value="TNY22986.1"/>
    <property type="molecule type" value="Genomic_DNA"/>
</dbReference>
<feature type="compositionally biased region" description="Acidic residues" evidence="6">
    <location>
        <begin position="465"/>
        <end position="480"/>
    </location>
</feature>
<feature type="compositionally biased region" description="Gly residues" evidence="6">
    <location>
        <begin position="1228"/>
        <end position="1238"/>
    </location>
</feature>
<feature type="domain" description="Protein kinase" evidence="7">
    <location>
        <begin position="18"/>
        <end position="268"/>
    </location>
</feature>
<dbReference type="PANTHER" id="PTHR48016">
    <property type="entry name" value="MAP KINASE KINASE KINASE SSK2-RELATED-RELATED"/>
    <property type="match status" value="1"/>
</dbReference>
<dbReference type="InterPro" id="IPR000719">
    <property type="entry name" value="Prot_kinase_dom"/>
</dbReference>
<dbReference type="PANTHER" id="PTHR48016:SF4">
    <property type="entry name" value="PROTEIN KINASE DOMAIN-CONTAINING PROTEIN"/>
    <property type="match status" value="1"/>
</dbReference>
<dbReference type="PROSITE" id="PS00107">
    <property type="entry name" value="PROTEIN_KINASE_ATP"/>
    <property type="match status" value="1"/>
</dbReference>
<dbReference type="Pfam" id="PF00069">
    <property type="entry name" value="Pkinase"/>
    <property type="match status" value="1"/>
</dbReference>
<dbReference type="STRING" id="5288.A0A5C5G346"/>
<evidence type="ECO:0000313" key="9">
    <source>
        <dbReference type="Proteomes" id="UP000311382"/>
    </source>
</evidence>
<feature type="compositionally biased region" description="Low complexity" evidence="6">
    <location>
        <begin position="489"/>
        <end position="505"/>
    </location>
</feature>
<feature type="region of interest" description="Disordered" evidence="6">
    <location>
        <begin position="396"/>
        <end position="431"/>
    </location>
</feature>
<feature type="region of interest" description="Disordered" evidence="6">
    <location>
        <begin position="614"/>
        <end position="633"/>
    </location>
</feature>
<proteinExistence type="predicted"/>
<dbReference type="InterPro" id="IPR016024">
    <property type="entry name" value="ARM-type_fold"/>
</dbReference>
<dbReference type="SUPFAM" id="SSF56112">
    <property type="entry name" value="Protein kinase-like (PK-like)"/>
    <property type="match status" value="1"/>
</dbReference>
<dbReference type="GO" id="GO:0004709">
    <property type="term" value="F:MAP kinase kinase kinase activity"/>
    <property type="evidence" value="ECO:0007669"/>
    <property type="project" value="TreeGrafter"/>
</dbReference>
<name>A0A5C5G346_9BASI</name>
<feature type="compositionally biased region" description="Low complexity" evidence="6">
    <location>
        <begin position="556"/>
        <end position="566"/>
    </location>
</feature>
<dbReference type="Gene3D" id="1.25.10.10">
    <property type="entry name" value="Leucine-rich Repeat Variant"/>
    <property type="match status" value="2"/>
</dbReference>
<feature type="binding site" evidence="5">
    <location>
        <position position="47"/>
    </location>
    <ligand>
        <name>ATP</name>
        <dbReference type="ChEBI" id="CHEBI:30616"/>
    </ligand>
</feature>
<evidence type="ECO:0000256" key="1">
    <source>
        <dbReference type="ARBA" id="ARBA00022679"/>
    </source>
</evidence>
<evidence type="ECO:0000256" key="6">
    <source>
        <dbReference type="SAM" id="MobiDB-lite"/>
    </source>
</evidence>
<dbReference type="GO" id="GO:0005737">
    <property type="term" value="C:cytoplasm"/>
    <property type="evidence" value="ECO:0007669"/>
    <property type="project" value="TreeGrafter"/>
</dbReference>
<feature type="region of interest" description="Disordered" evidence="6">
    <location>
        <begin position="544"/>
        <end position="609"/>
    </location>
</feature>
<feature type="compositionally biased region" description="Low complexity" evidence="6">
    <location>
        <begin position="396"/>
        <end position="423"/>
    </location>
</feature>
<evidence type="ECO:0000313" key="8">
    <source>
        <dbReference type="EMBL" id="TNY22986.1"/>
    </source>
</evidence>
<feature type="compositionally biased region" description="Pro residues" evidence="6">
    <location>
        <begin position="567"/>
        <end position="578"/>
    </location>
</feature>
<protein>
    <recommendedName>
        <fullName evidence="7">Protein kinase domain-containing protein</fullName>
    </recommendedName>
</protein>
<dbReference type="InterPro" id="IPR011989">
    <property type="entry name" value="ARM-like"/>
</dbReference>
<dbReference type="SMART" id="SM00220">
    <property type="entry name" value="S_TKc"/>
    <property type="match status" value="1"/>
</dbReference>
<dbReference type="Proteomes" id="UP000311382">
    <property type="component" value="Unassembled WGS sequence"/>
</dbReference>
<evidence type="ECO:0000256" key="5">
    <source>
        <dbReference type="PROSITE-ProRule" id="PRU10141"/>
    </source>
</evidence>
<keyword evidence="2 5" id="KW-0547">Nucleotide-binding</keyword>
<dbReference type="InterPro" id="IPR050538">
    <property type="entry name" value="MAP_kinase_kinase_kinase"/>
</dbReference>
<dbReference type="GO" id="GO:0005524">
    <property type="term" value="F:ATP binding"/>
    <property type="evidence" value="ECO:0007669"/>
    <property type="project" value="UniProtKB-UniRule"/>
</dbReference>
<feature type="region of interest" description="Disordered" evidence="6">
    <location>
        <begin position="446"/>
        <end position="516"/>
    </location>
</feature>
<dbReference type="Gene3D" id="1.10.510.10">
    <property type="entry name" value="Transferase(Phosphotransferase) domain 1"/>
    <property type="match status" value="1"/>
</dbReference>
<dbReference type="InterPro" id="IPR017441">
    <property type="entry name" value="Protein_kinase_ATP_BS"/>
</dbReference>
<organism evidence="8 9">
    <name type="scientific">Rhodotorula diobovata</name>
    <dbReference type="NCBI Taxonomy" id="5288"/>
    <lineage>
        <taxon>Eukaryota</taxon>
        <taxon>Fungi</taxon>
        <taxon>Dikarya</taxon>
        <taxon>Basidiomycota</taxon>
        <taxon>Pucciniomycotina</taxon>
        <taxon>Microbotryomycetes</taxon>
        <taxon>Sporidiobolales</taxon>
        <taxon>Sporidiobolaceae</taxon>
        <taxon>Rhodotorula</taxon>
    </lineage>
</organism>
<feature type="region of interest" description="Disordered" evidence="6">
    <location>
        <begin position="340"/>
        <end position="381"/>
    </location>
</feature>
<keyword evidence="9" id="KW-1185">Reference proteome</keyword>
<evidence type="ECO:0000256" key="4">
    <source>
        <dbReference type="ARBA" id="ARBA00022840"/>
    </source>
</evidence>
<accession>A0A5C5G346</accession>
<dbReference type="FunFam" id="1.10.510.10:FF:000571">
    <property type="entry name" value="Maternal embryonic leucine zipper kinase"/>
    <property type="match status" value="1"/>
</dbReference>
<dbReference type="FunFam" id="3.30.200.20:FF:000042">
    <property type="entry name" value="Aurora kinase A"/>
    <property type="match status" value="1"/>
</dbReference>
<keyword evidence="4 5" id="KW-0067">ATP-binding</keyword>
<keyword evidence="1" id="KW-0808">Transferase</keyword>
<evidence type="ECO:0000259" key="7">
    <source>
        <dbReference type="PROSITE" id="PS50011"/>
    </source>
</evidence>
<dbReference type="OrthoDB" id="8693905at2759"/>
<evidence type="ECO:0000256" key="3">
    <source>
        <dbReference type="ARBA" id="ARBA00022777"/>
    </source>
</evidence>
<feature type="compositionally biased region" description="Acidic residues" evidence="6">
    <location>
        <begin position="643"/>
        <end position="663"/>
    </location>
</feature>
<feature type="compositionally biased region" description="Basic and acidic residues" evidence="6">
    <location>
        <begin position="305"/>
        <end position="326"/>
    </location>
</feature>
<comment type="caution">
    <text evidence="8">The sequence shown here is derived from an EMBL/GenBank/DDBJ whole genome shotgun (WGS) entry which is preliminary data.</text>
</comment>
<keyword evidence="3" id="KW-0418">Kinase</keyword>
<sequence length="1302" mass="137777">MGTLSPDRPPPAPSLPDFKLAEKLGQGAFGSVYKALNWTTGETCAVKQIDLSHIPESELPDIMSEIDLLKNLHHPNIVQYRGYARTSTSLYIILEYCENGSLSAIIKKFGRIPESLVGLYTLQVLHGLQYLHDQGVIHRDIKGSNILATKEGSIKLADFGVATRVGGPLDCAVVGSPYWMAPEVVDQSGATPASDIWSLGALVVELLTGKPPYHSLDPMPALFRIVNDDAPPLPSGASAGVRDFLVQCFQKDPNLRVGARKLLRHPWMVAAKRQADAQAQDTRAREAAARGSRRGADVGVGAGAPREEVGARENAARERPSSTYEDEVRVVKEWNEALRAAPAAPRAPSALSTPRLPLRPRAAAPTPSANPAAAAAAGAAPTPAQELASALLAKPAPAPALSATPPSATAEQQGGSAHGAAASDESDNWDSDFEEGISVRKIRAVAASPASSAGSGAGAVGGSSSEEEEEGDDEGEDDDDKQGNSLTIRPNRAALPPSARAAAAAGRQGDSSLGPIVEDYSDLVAGVVDAEADDVFAQRVSSFKAKASARPQLLRPSDLVSLSPLASPAPSPSLPPSQRPSHGHARTPSGIDRYTEADEEDYDEVFFGGGGGFGTGGAAARGETQRDESLKLNSRLSSRSWLGDEDSDEDDPFALDLDDDDDGGASSSDGDGSGAPGAFEYSAADLARDQHARQCALVGDLVDVVGRGRDGDIGEVRDAALQLAGLLEDSQDARTHFLKCHGLLVVLEALRVARSREVLSILLRVVNPIVGSDAGTLEKVALIGGCPLVLGFASRRYAREIRLEAALFIGAMCRTSLLTLQMFVSCQGLRTLVEMLDEDYEEGKDLVWMAVDGVCRVFEMQGPTPRNDFCRILTQEGLLDPLSTALLAVCGDADDLAESAKNKIVHVLLLFAQSDHKVKEAMARRSILLRLVKAADVLEPELLAVLLKTLKNLSMLPAALDPLQHAGAIDLLVSILGQTHRGRLGADIQNHAVNALFNLCRLSKARQVDAAAAGAIPLLQRIVQDSSPLKQFALPLLCDFAHAGKQARKLLWQHDGVALYVQLLRDAFWVNPALEAILVWLQDEPERVAECLLEQSAVDALVRLFCQSKNTVFDSLLEPLHKILRTSPSLAATLAVQSGFLARLVSRLEDRTPAALVRLTLLRLTKALFDALSRRPSRRDRDKAIRLLAGPVGRIAQDDRAVLSRQLARALVGEFEAARDEGRRLFGGRSGAGGGGGRRSASESAVAAGGAGLLDSPSAAPAARRLSRTPPPGAAGASGRRAGLEPPRGAPPTPRSAPARGG</sequence>
<feature type="region of interest" description="Disordered" evidence="6">
    <location>
        <begin position="640"/>
        <end position="679"/>
    </location>
</feature>
<dbReference type="SUPFAM" id="SSF48371">
    <property type="entry name" value="ARM repeat"/>
    <property type="match status" value="1"/>
</dbReference>
<feature type="region of interest" description="Disordered" evidence="6">
    <location>
        <begin position="274"/>
        <end position="326"/>
    </location>
</feature>
<dbReference type="InterPro" id="IPR011009">
    <property type="entry name" value="Kinase-like_dom_sf"/>
</dbReference>
<gene>
    <name evidence="8" type="ORF">DMC30DRAFT_444772</name>
</gene>
<evidence type="ECO:0000256" key="2">
    <source>
        <dbReference type="ARBA" id="ARBA00022741"/>
    </source>
</evidence>